<gene>
    <name evidence="1" type="ORF">IQ24_02619</name>
</gene>
<reference evidence="1 2" key="1">
    <citation type="journal article" date="2015" name="Stand. Genomic Sci.">
        <title>Genomic Encyclopedia of Bacterial and Archaeal Type Strains, Phase III: the genomes of soil and plant-associated and newly described type strains.</title>
        <authorList>
            <person name="Whitman W.B."/>
            <person name="Woyke T."/>
            <person name="Klenk H.P."/>
            <person name="Zhou Y."/>
            <person name="Lilburn T.G."/>
            <person name="Beck B.J."/>
            <person name="De Vos P."/>
            <person name="Vandamme P."/>
            <person name="Eisen J.A."/>
            <person name="Garrity G."/>
            <person name="Hugenholtz P."/>
            <person name="Kyrpides N.C."/>
        </authorList>
    </citation>
    <scope>NUCLEOTIDE SEQUENCE [LARGE SCALE GENOMIC DNA]</scope>
    <source>
        <strain evidence="1 2">CGMCC 1.5364</strain>
    </source>
</reference>
<proteinExistence type="predicted"/>
<organism evidence="1 2">
    <name type="scientific">Paracoccus sulfuroxidans</name>
    <dbReference type="NCBI Taxonomy" id="384678"/>
    <lineage>
        <taxon>Bacteria</taxon>
        <taxon>Pseudomonadati</taxon>
        <taxon>Pseudomonadota</taxon>
        <taxon>Alphaproteobacteria</taxon>
        <taxon>Rhodobacterales</taxon>
        <taxon>Paracoccaceae</taxon>
        <taxon>Paracoccus</taxon>
    </lineage>
</organism>
<keyword evidence="2" id="KW-1185">Reference proteome</keyword>
<name>A0A562NKP5_9RHOB</name>
<accession>A0A562NKP5</accession>
<comment type="caution">
    <text evidence="1">The sequence shown here is derived from an EMBL/GenBank/DDBJ whole genome shotgun (WGS) entry which is preliminary data.</text>
</comment>
<protein>
    <submittedName>
        <fullName evidence="1">Uncharacterized protein</fullName>
    </submittedName>
</protein>
<sequence>MGGKQTTKNEIPKYLQEASQDAIARAGTVADLGYTPYYGLDVAAFTPQQNAAFQGANDAAAAFGMGGGAVNMPNSTTQGGISGYSSGGLYDAALAELKRRQPGLYDALRGVSINPQTGAAPTAFAKPEQPQPTQPTKPVFPWTPGGQLVNGPNGFGGFGRNY</sequence>
<dbReference type="EMBL" id="VLKU01000008">
    <property type="protein sequence ID" value="TWI32744.1"/>
    <property type="molecule type" value="Genomic_DNA"/>
</dbReference>
<evidence type="ECO:0000313" key="1">
    <source>
        <dbReference type="EMBL" id="TWI32744.1"/>
    </source>
</evidence>
<dbReference type="Proteomes" id="UP000316225">
    <property type="component" value="Unassembled WGS sequence"/>
</dbReference>
<dbReference type="RefSeq" id="WP_145398540.1">
    <property type="nucleotide sequence ID" value="NZ_VLKU01000008.1"/>
</dbReference>
<evidence type="ECO:0000313" key="2">
    <source>
        <dbReference type="Proteomes" id="UP000316225"/>
    </source>
</evidence>
<dbReference type="AlphaFoldDB" id="A0A562NKP5"/>